<proteinExistence type="predicted"/>
<reference evidence="1 2" key="1">
    <citation type="submission" date="2016-05" db="EMBL/GenBank/DDBJ databases">
        <title>Chromosome and linear plasmid sequence of a 2015 human isolate of tick-borne relapsing fever spirochete, Borrelia turicatae.</title>
        <authorList>
            <person name="Kingry L.C."/>
            <person name="Dhwani B."/>
            <person name="Replogle A."/>
            <person name="Sexton C."/>
            <person name="Rowe L."/>
            <person name="Stermole B.M."/>
            <person name="Christensen A.M."/>
            <person name="Schriefer M.E."/>
        </authorList>
    </citation>
    <scope>NUCLEOTIDE SEQUENCE [LARGE SCALE GENOMIC DNA]</scope>
    <source>
        <strain evidence="1 2">BTE5EL</strain>
        <plasmid evidence="1 2">lp159</plasmid>
    </source>
</reference>
<sequence>MKKISIIFYSLYCLGVMSCEQDSLMSLDKGSVIKGLDNLAKTYLGSDKTEKGAESLKGLKGLKGATEESDVKNSFVVPEKKPGDDLREDLAKGVGTISKNDPKEDLAKGVGTISKNDPKEDLAKGVGTISKNDPKGNLAKTSKEVKGNTPENDLEEVYTKLEGSVTSYRAQLNNARSQFDPNHHLLHVPFNKVNARFAALDQQADIYAALTHDVKTIRDLESVLNRLNLQRELPFSQKNSTISENNLADNLLMLIWQVGYFTRKVIDVHLSSGNLNRIKASNDVDKLIKIADFLKKFIRVRSNAVQVIQEQIRLLVSKSDKTELLEAIKSTVGLNDNVGAKGIQKVSYLIVRLEGDIQLLIN</sequence>
<evidence type="ECO:0000313" key="1">
    <source>
        <dbReference type="EMBL" id="ANF34378.1"/>
    </source>
</evidence>
<dbReference type="EMBL" id="CP015630">
    <property type="protein sequence ID" value="ANF34378.1"/>
    <property type="molecule type" value="Genomic_DNA"/>
</dbReference>
<evidence type="ECO:0000313" key="2">
    <source>
        <dbReference type="Proteomes" id="UP000264231"/>
    </source>
</evidence>
<keyword evidence="1" id="KW-0614">Plasmid</keyword>
<accession>A0A172XCU5</accession>
<organism evidence="1 2">
    <name type="scientific">Borrelia turicatae</name>
    <dbReference type="NCBI Taxonomy" id="142"/>
    <lineage>
        <taxon>Bacteria</taxon>
        <taxon>Pseudomonadati</taxon>
        <taxon>Spirochaetota</taxon>
        <taxon>Spirochaetia</taxon>
        <taxon>Spirochaetales</taxon>
        <taxon>Borreliaceae</taxon>
        <taxon>Borrelia</taxon>
    </lineage>
</organism>
<protein>
    <submittedName>
        <fullName evidence="1">Uncharacterized protein</fullName>
    </submittedName>
</protein>
<geneLocation type="plasmid" evidence="1 2">
    <name>lp159</name>
</geneLocation>
<dbReference type="Proteomes" id="UP000264231">
    <property type="component" value="Plasmid lp159"/>
</dbReference>
<gene>
    <name evidence="1" type="ORF">A7978_04520</name>
</gene>
<dbReference type="PROSITE" id="PS51257">
    <property type="entry name" value="PROKAR_LIPOPROTEIN"/>
    <property type="match status" value="1"/>
</dbReference>
<dbReference type="AlphaFoldDB" id="A0A172XCU5"/>
<dbReference type="RefSeq" id="WP_020282269.1">
    <property type="nucleotide sequence ID" value="NZ_CP015630.1"/>
</dbReference>
<name>A0A172XCU5_BORTU</name>